<dbReference type="InterPro" id="IPR002219">
    <property type="entry name" value="PKC_DAG/PE"/>
</dbReference>
<evidence type="ECO:0000256" key="6">
    <source>
        <dbReference type="ARBA" id="ARBA00022658"/>
    </source>
</evidence>
<evidence type="ECO:0000256" key="11">
    <source>
        <dbReference type="SAM" id="MobiDB-lite"/>
    </source>
</evidence>
<evidence type="ECO:0008006" key="19">
    <source>
        <dbReference type="Google" id="ProtNLM"/>
    </source>
</evidence>
<dbReference type="InterPro" id="IPR001478">
    <property type="entry name" value="PDZ"/>
</dbReference>
<sequence length="1859" mass="208683">GQHLIQHCVIIQRDEKGYGLTVTGDNPVYVQSVKEGGAAYRTGVQVGDKIIKVNGTLVTHYNHIEVVNLIKAGSYVALTLLGKAPAHVQAERQGSASPPATMPRDPVRDERTITIQRVLDQERQFYKKTREEYMKRPSEKLQKEFAESTTRIKAFEAELSALLQSQPPLSNNGPFSAPPGKTAPPTVWQAPSRIPSRCQSLSTDDGISQPLNQDPNALYDNYLQTPITVDDTDKFSPQRPSSPPVPPERKPRPTNDQLVQLSGVGSITSPSKKRHKKLSLPEGPLHVRQRSSPDALFPMMNGNNSSERGFSTRDNVKKKSFDDTSAMPRGTHYSKTQKNSLTSSLPRAWVPYSHENKAAQIDDLRSKIGSNINASSPPATPTLSEPMKKRIRSDTSENFTDGDDDTQSGYAETNKSGVMHHGQSINSIISMEDDDFASDDEKIDDHGPFNSLDMLKNKPAHLAVFLHYLISNSDPSSLFFWLVTDSYREGTPKEMKKWSYEIYSTFLAERAPLKVDMDKETIVQPIESYLGSEENLKNLFQQARAAAGDEIGELLADFRNKRALGLGSLFGDHQLQDDHMDKGKELQVVEQTLMPHLENIMAELDSNATVDATQTDRNTAMASALTTFLKQVGLTLKQQGNNTNILERYSSFTRKEQRPALFKIKASKKIKGHHFVSTHYTSLTFCNHCNGLLWGIGDQGFQCSTCEYNVHKGNCFEAIEECPGPKKKRVSKQTKPAVRSPSVVNNNRKISQPFGEKYLVKNHDSQDDDDPENGPGGKMFDYKTKSGSLDDDLVSNPLPDGYLGPEVSFITLGTRGFSRVRREFRELYLEKPQLPKQVGRSESMKITRDITSQLAPLKRIRRSVAGTMESVKDNAFLCCCFKITCGIAFLLYVEKNFAAILYICLLFIDSCFFFAVLILSSLTLPCVYVCCVSQVVFLPGRRGRSRSPSFLPPEEEPDPDMEVDAQPIPWHQVVDKKVIRKLRGKEIKRQEIIHELIHTERTHVRNLKVLSKVFYRPMLKFNVMSKQHINQLFPNLDELIKIHVSLMESMMKKQEESSEEVITCIGDVMLKRFDDEPGEIAKDACATFCNHQKLALEQLKHRQRKEPTLQKFIASCENDPLCRRLRLQDIISSSYQRLTKYPLLLEGIQKNTPSSHPDSKDIERAIQCTKDLLAFVNQSVKDCENRQRLADFQRKIDRRPLESTSNKTMEEFKDLDLTKKKLVYDGPLTWRISRTKSIDLHVLLLEDLLILLQKQDDKLVLKCLSTTFSAGYQDVKTTHSPIIKLNSVLTRNVATDKRAFFLVSTSSSVGPQIYELVTATVTDRKNWFKYITDTAEAYKGKERGRRFALSVGGTQTIMDPGDPTELPGRRVNTAAKEEGESSNTEKFVNTKTEEDEADKENDADDDDSEEEQPRDDDEEEEDDDDDDDEEETEKEAPREAAVEEVPVPKILEPPVESQVETESEHESDRESESEVKQESEVESPPKLHIESSPPSDSETDVLSAEDSEAPVDSSVVNRDSLAELTNEESVDDRSPSLERNSIISDSSSSSSNDTLKMRGSLVHMSADEQDESISNNPARSSVMLLELLRSKDEELRKILEEKSRLVAELRGANMTVGASTSESHINSDSVEARDLILAAILQANRLTVAVSDVLNPNIDDVSRGLVSLGCDGVQSDFSPQQQLVLSTSVLNEQLTTLLGVITDRDMARERLRCDLQYANSQIQRLKQGRSSSRRVRELPGSQFSINDEQFSPGFQSDSPRPSSPSSTIDLDSDYARLSETSDYLASEDNMEPVTRSSSFSGYRTRSSLASSGYRSSTASSRHTWRSRDEAASTWRRGGRSANWTYWSDDGAEYESQSQI</sequence>
<evidence type="ECO:0000313" key="17">
    <source>
        <dbReference type="EMBL" id="CAH3104569.1"/>
    </source>
</evidence>
<evidence type="ECO:0000256" key="2">
    <source>
        <dbReference type="ARBA" id="ARBA00004496"/>
    </source>
</evidence>
<gene>
    <name evidence="17" type="ORF">PLOB_00012395</name>
</gene>
<dbReference type="Gene3D" id="2.30.29.30">
    <property type="entry name" value="Pleckstrin-homology domain (PH domain)/Phosphotyrosine-binding domain (PTB)"/>
    <property type="match status" value="1"/>
</dbReference>
<feature type="compositionally biased region" description="Basic and acidic residues" evidence="11">
    <location>
        <begin position="386"/>
        <end position="395"/>
    </location>
</feature>
<dbReference type="SUPFAM" id="SSF50156">
    <property type="entry name" value="PDZ domain-like"/>
    <property type="match status" value="1"/>
</dbReference>
<dbReference type="SMART" id="SM00315">
    <property type="entry name" value="RGS"/>
    <property type="match status" value="1"/>
</dbReference>
<protein>
    <recommendedName>
        <fullName evidence="19">Rho guanine nucleotide exchange factor 12</fullName>
    </recommendedName>
</protein>
<feature type="compositionally biased region" description="Low complexity" evidence="11">
    <location>
        <begin position="1795"/>
        <end position="1821"/>
    </location>
</feature>
<feature type="compositionally biased region" description="Low complexity" evidence="11">
    <location>
        <begin position="1540"/>
        <end position="1553"/>
    </location>
</feature>
<dbReference type="PROSITE" id="PS50132">
    <property type="entry name" value="RGS"/>
    <property type="match status" value="1"/>
</dbReference>
<dbReference type="PROSITE" id="PS50106">
    <property type="entry name" value="PDZ"/>
    <property type="match status" value="1"/>
</dbReference>
<evidence type="ECO:0000256" key="1">
    <source>
        <dbReference type="ARBA" id="ARBA00004370"/>
    </source>
</evidence>
<feature type="compositionally biased region" description="Basic and acidic residues" evidence="11">
    <location>
        <begin position="310"/>
        <end position="322"/>
    </location>
</feature>
<feature type="region of interest" description="Disordered" evidence="11">
    <location>
        <begin position="369"/>
        <end position="417"/>
    </location>
</feature>
<feature type="domain" description="PH" evidence="12">
    <location>
        <begin position="1221"/>
        <end position="1336"/>
    </location>
</feature>
<reference evidence="17 18" key="1">
    <citation type="submission" date="2022-05" db="EMBL/GenBank/DDBJ databases">
        <authorList>
            <consortium name="Genoscope - CEA"/>
            <person name="William W."/>
        </authorList>
    </citation>
    <scope>NUCLEOTIDE SEQUENCE [LARGE SCALE GENOMIC DNA]</scope>
</reference>
<evidence type="ECO:0000256" key="7">
    <source>
        <dbReference type="ARBA" id="ARBA00022723"/>
    </source>
</evidence>
<dbReference type="SUPFAM" id="SSF57889">
    <property type="entry name" value="Cysteine-rich domain"/>
    <property type="match status" value="1"/>
</dbReference>
<dbReference type="InterPro" id="IPR016137">
    <property type="entry name" value="RGS"/>
</dbReference>
<dbReference type="SUPFAM" id="SSF48097">
    <property type="entry name" value="Regulator of G-protein signaling, RGS"/>
    <property type="match status" value="1"/>
</dbReference>
<dbReference type="Pfam" id="PF00595">
    <property type="entry name" value="PDZ"/>
    <property type="match status" value="1"/>
</dbReference>
<feature type="compositionally biased region" description="Polar residues" evidence="11">
    <location>
        <begin position="1741"/>
        <end position="1755"/>
    </location>
</feature>
<dbReference type="PANTHER" id="PTHR45872:SF2">
    <property type="entry name" value="RHO GUANINE NUCLEOTIDE EXCHANGE FACTOR 2, ISOFORM D"/>
    <property type="match status" value="1"/>
</dbReference>
<evidence type="ECO:0000259" key="14">
    <source>
        <dbReference type="PROSITE" id="PS50081"/>
    </source>
</evidence>
<keyword evidence="8" id="KW-0862">Zinc</keyword>
<feature type="region of interest" description="Disordered" evidence="11">
    <location>
        <begin position="1350"/>
        <end position="1555"/>
    </location>
</feature>
<accession>A0ABN8NFY4</accession>
<feature type="compositionally biased region" description="Polar residues" evidence="11">
    <location>
        <begin position="254"/>
        <end position="270"/>
    </location>
</feature>
<dbReference type="InterPro" id="IPR046349">
    <property type="entry name" value="C1-like_sf"/>
</dbReference>
<proteinExistence type="predicted"/>
<comment type="caution">
    <text evidence="17">The sequence shown here is derived from an EMBL/GenBank/DDBJ whole genome shotgun (WGS) entry which is preliminary data.</text>
</comment>
<evidence type="ECO:0000259" key="15">
    <source>
        <dbReference type="PROSITE" id="PS50106"/>
    </source>
</evidence>
<feature type="region of interest" description="Disordered" evidence="11">
    <location>
        <begin position="726"/>
        <end position="782"/>
    </location>
</feature>
<dbReference type="EMBL" id="CALNXK010000017">
    <property type="protein sequence ID" value="CAH3104569.1"/>
    <property type="molecule type" value="Genomic_DNA"/>
</dbReference>
<dbReference type="Gene3D" id="2.30.42.10">
    <property type="match status" value="1"/>
</dbReference>
<dbReference type="PROSITE" id="PS50003">
    <property type="entry name" value="PH_DOMAIN"/>
    <property type="match status" value="1"/>
</dbReference>
<dbReference type="PROSITE" id="PS50081">
    <property type="entry name" value="ZF_DAG_PE_2"/>
    <property type="match status" value="1"/>
</dbReference>
<keyword evidence="9" id="KW-0175">Coiled coil</keyword>
<dbReference type="InterPro" id="IPR001849">
    <property type="entry name" value="PH_domain"/>
</dbReference>
<keyword evidence="18" id="KW-1185">Reference proteome</keyword>
<dbReference type="SMART" id="SM00325">
    <property type="entry name" value="RhoGEF"/>
    <property type="match status" value="1"/>
</dbReference>
<dbReference type="InterPro" id="IPR015212">
    <property type="entry name" value="RGS-like_dom"/>
</dbReference>
<dbReference type="CDD" id="cd23069">
    <property type="entry name" value="PDZ_ARHGEF11-12-like"/>
    <property type="match status" value="1"/>
</dbReference>
<dbReference type="InterPro" id="IPR000219">
    <property type="entry name" value="DH_dom"/>
</dbReference>
<feature type="compositionally biased region" description="Basic and acidic residues" evidence="11">
    <location>
        <begin position="1462"/>
        <end position="1489"/>
    </location>
</feature>
<evidence type="ECO:0000313" key="18">
    <source>
        <dbReference type="Proteomes" id="UP001159405"/>
    </source>
</evidence>
<dbReference type="SMART" id="SM00228">
    <property type="entry name" value="PDZ"/>
    <property type="match status" value="1"/>
</dbReference>
<dbReference type="InterPro" id="IPR036305">
    <property type="entry name" value="RGS_sf"/>
</dbReference>
<feature type="domain" description="RGS" evidence="16">
    <location>
        <begin position="451"/>
        <end position="543"/>
    </location>
</feature>
<feature type="compositionally biased region" description="Polar residues" evidence="11">
    <location>
        <begin position="197"/>
        <end position="215"/>
    </location>
</feature>
<evidence type="ECO:0000256" key="3">
    <source>
        <dbReference type="ARBA" id="ARBA00022468"/>
    </source>
</evidence>
<feature type="compositionally biased region" description="Low complexity" evidence="11">
    <location>
        <begin position="1756"/>
        <end position="1766"/>
    </location>
</feature>
<evidence type="ECO:0000259" key="12">
    <source>
        <dbReference type="PROSITE" id="PS50003"/>
    </source>
</evidence>
<dbReference type="InterPro" id="IPR041020">
    <property type="entry name" value="PH_16"/>
</dbReference>
<dbReference type="Gene3D" id="3.30.60.20">
    <property type="match status" value="1"/>
</dbReference>
<evidence type="ECO:0000256" key="8">
    <source>
        <dbReference type="ARBA" id="ARBA00022833"/>
    </source>
</evidence>
<dbReference type="CDD" id="cd20832">
    <property type="entry name" value="C1_ARHGEF-like"/>
    <property type="match status" value="1"/>
</dbReference>
<keyword evidence="4" id="KW-0963">Cytoplasm</keyword>
<dbReference type="InterPro" id="IPR036034">
    <property type="entry name" value="PDZ_sf"/>
</dbReference>
<feature type="compositionally biased region" description="Acidic residues" evidence="11">
    <location>
        <begin position="1393"/>
        <end position="1433"/>
    </location>
</feature>
<keyword evidence="10" id="KW-0472">Membrane</keyword>
<feature type="domain" description="DH" evidence="13">
    <location>
        <begin position="988"/>
        <end position="1179"/>
    </location>
</feature>
<evidence type="ECO:0000256" key="9">
    <source>
        <dbReference type="ARBA" id="ARBA00023054"/>
    </source>
</evidence>
<name>A0ABN8NFY4_9CNID</name>
<dbReference type="Pfam" id="PF09128">
    <property type="entry name" value="RGS-like"/>
    <property type="match status" value="1"/>
</dbReference>
<organism evidence="17 18">
    <name type="scientific">Porites lobata</name>
    <dbReference type="NCBI Taxonomy" id="104759"/>
    <lineage>
        <taxon>Eukaryota</taxon>
        <taxon>Metazoa</taxon>
        <taxon>Cnidaria</taxon>
        <taxon>Anthozoa</taxon>
        <taxon>Hexacorallia</taxon>
        <taxon>Scleractinia</taxon>
        <taxon>Fungiina</taxon>
        <taxon>Poritidae</taxon>
        <taxon>Porites</taxon>
    </lineage>
</organism>
<dbReference type="CDD" id="cd00160">
    <property type="entry name" value="RhoGEF"/>
    <property type="match status" value="1"/>
</dbReference>
<comment type="subcellular location">
    <subcellularLocation>
        <location evidence="2">Cytoplasm</location>
    </subcellularLocation>
    <subcellularLocation>
        <location evidence="1">Membrane</location>
    </subcellularLocation>
</comment>
<evidence type="ECO:0000259" key="16">
    <source>
        <dbReference type="PROSITE" id="PS50132"/>
    </source>
</evidence>
<feature type="domain" description="PDZ" evidence="15">
    <location>
        <begin position="8"/>
        <end position="71"/>
    </location>
</feature>
<dbReference type="Pfam" id="PF00130">
    <property type="entry name" value="C1_1"/>
    <property type="match status" value="1"/>
</dbReference>
<feature type="region of interest" description="Disordered" evidence="11">
    <location>
        <begin position="1726"/>
        <end position="1859"/>
    </location>
</feature>
<dbReference type="Pfam" id="PF17838">
    <property type="entry name" value="PH_16"/>
    <property type="match status" value="1"/>
</dbReference>
<keyword evidence="7" id="KW-0479">Metal-binding</keyword>
<dbReference type="SUPFAM" id="SSF48065">
    <property type="entry name" value="DBL homology domain (DH-domain)"/>
    <property type="match status" value="1"/>
</dbReference>
<evidence type="ECO:0000259" key="13">
    <source>
        <dbReference type="PROSITE" id="PS50010"/>
    </source>
</evidence>
<feature type="compositionally biased region" description="Acidic residues" evidence="11">
    <location>
        <begin position="1497"/>
        <end position="1509"/>
    </location>
</feature>
<feature type="compositionally biased region" description="Polar residues" evidence="11">
    <location>
        <begin position="407"/>
        <end position="416"/>
    </location>
</feature>
<dbReference type="SMART" id="SM00109">
    <property type="entry name" value="C1"/>
    <property type="match status" value="1"/>
</dbReference>
<dbReference type="Gene3D" id="1.20.900.10">
    <property type="entry name" value="Dbl homology (DH) domain"/>
    <property type="match status" value="1"/>
</dbReference>
<dbReference type="SUPFAM" id="SSF50729">
    <property type="entry name" value="PH domain-like"/>
    <property type="match status" value="1"/>
</dbReference>
<dbReference type="InterPro" id="IPR044926">
    <property type="entry name" value="RGS_subdomain_2"/>
</dbReference>
<keyword evidence="3" id="KW-0343">GTPase activation</keyword>
<dbReference type="Proteomes" id="UP001159405">
    <property type="component" value="Unassembled WGS sequence"/>
</dbReference>
<keyword evidence="6" id="KW-0344">Guanine-nucleotide releasing factor</keyword>
<keyword evidence="5" id="KW-0597">Phosphoprotein</keyword>
<dbReference type="InterPro" id="IPR011993">
    <property type="entry name" value="PH-like_dom_sf"/>
</dbReference>
<dbReference type="PANTHER" id="PTHR45872">
    <property type="entry name" value="RHO GUANINE NUCLEOTIDE EXCHANGE FACTOR 2, ISOFORM D"/>
    <property type="match status" value="1"/>
</dbReference>
<feature type="region of interest" description="Disordered" evidence="11">
    <location>
        <begin position="165"/>
        <end position="339"/>
    </location>
</feature>
<evidence type="ECO:0000256" key="10">
    <source>
        <dbReference type="ARBA" id="ARBA00023136"/>
    </source>
</evidence>
<evidence type="ECO:0000256" key="4">
    <source>
        <dbReference type="ARBA" id="ARBA00022490"/>
    </source>
</evidence>
<feature type="compositionally biased region" description="Polar residues" evidence="11">
    <location>
        <begin position="369"/>
        <end position="383"/>
    </location>
</feature>
<dbReference type="Gene3D" id="1.10.167.10">
    <property type="entry name" value="Regulator of G-protein Signalling 4, domain 2"/>
    <property type="match status" value="1"/>
</dbReference>
<dbReference type="PROSITE" id="PS50010">
    <property type="entry name" value="DH_2"/>
    <property type="match status" value="1"/>
</dbReference>
<evidence type="ECO:0000256" key="5">
    <source>
        <dbReference type="ARBA" id="ARBA00022553"/>
    </source>
</evidence>
<feature type="domain" description="Phorbol-ester/DAG-type" evidence="14">
    <location>
        <begin position="672"/>
        <end position="722"/>
    </location>
</feature>
<dbReference type="InterPro" id="IPR035899">
    <property type="entry name" value="DBL_dom_sf"/>
</dbReference>
<dbReference type="Pfam" id="PF00621">
    <property type="entry name" value="RhoGEF"/>
    <property type="match status" value="1"/>
</dbReference>
<feature type="non-terminal residue" evidence="17">
    <location>
        <position position="1"/>
    </location>
</feature>